<reference evidence="3 4" key="1">
    <citation type="submission" date="2019-07" db="EMBL/GenBank/DDBJ databases">
        <title>Whole genome shotgun sequence of Myxococcus fulvus NBRC 100333.</title>
        <authorList>
            <person name="Hosoyama A."/>
            <person name="Uohara A."/>
            <person name="Ohji S."/>
            <person name="Ichikawa N."/>
        </authorList>
    </citation>
    <scope>NUCLEOTIDE SEQUENCE [LARGE SCALE GENOMIC DNA]</scope>
    <source>
        <strain evidence="3 4">NBRC 100333</strain>
    </source>
</reference>
<proteinExistence type="predicted"/>
<feature type="compositionally biased region" description="Basic and acidic residues" evidence="1">
    <location>
        <begin position="510"/>
        <end position="529"/>
    </location>
</feature>
<feature type="compositionally biased region" description="Acidic residues" evidence="1">
    <location>
        <begin position="224"/>
        <end position="241"/>
    </location>
</feature>
<protein>
    <recommendedName>
        <fullName evidence="2">FHA domain-containing protein</fullName>
    </recommendedName>
</protein>
<dbReference type="AlphaFoldDB" id="A0A511TAE3"/>
<evidence type="ECO:0000259" key="2">
    <source>
        <dbReference type="PROSITE" id="PS50006"/>
    </source>
</evidence>
<dbReference type="PROSITE" id="PS50006">
    <property type="entry name" value="FHA_DOMAIN"/>
    <property type="match status" value="2"/>
</dbReference>
<feature type="compositionally biased region" description="Pro residues" evidence="1">
    <location>
        <begin position="442"/>
        <end position="453"/>
    </location>
</feature>
<dbReference type="InterPro" id="IPR050923">
    <property type="entry name" value="Cell_Proc_Reg/RNA_Proc"/>
</dbReference>
<feature type="region of interest" description="Disordered" evidence="1">
    <location>
        <begin position="430"/>
        <end position="478"/>
    </location>
</feature>
<feature type="region of interest" description="Disordered" evidence="1">
    <location>
        <begin position="1"/>
        <end position="74"/>
    </location>
</feature>
<dbReference type="SUPFAM" id="SSF48452">
    <property type="entry name" value="TPR-like"/>
    <property type="match status" value="1"/>
</dbReference>
<gene>
    <name evidence="3" type="ORF">MFU01_61830</name>
</gene>
<dbReference type="STRING" id="1334629.MFUL124B02_32595"/>
<feature type="domain" description="FHA" evidence="2">
    <location>
        <begin position="130"/>
        <end position="179"/>
    </location>
</feature>
<dbReference type="Pfam" id="PF00498">
    <property type="entry name" value="FHA"/>
    <property type="match status" value="2"/>
</dbReference>
<evidence type="ECO:0000313" key="4">
    <source>
        <dbReference type="Proteomes" id="UP000321514"/>
    </source>
</evidence>
<dbReference type="InterPro" id="IPR011990">
    <property type="entry name" value="TPR-like_helical_dom_sf"/>
</dbReference>
<dbReference type="Gene3D" id="2.60.200.20">
    <property type="match status" value="2"/>
</dbReference>
<dbReference type="PANTHER" id="PTHR23308">
    <property type="entry name" value="NUCLEAR INHIBITOR OF PROTEIN PHOSPHATASE-1"/>
    <property type="match status" value="1"/>
</dbReference>
<feature type="compositionally biased region" description="Basic and acidic residues" evidence="1">
    <location>
        <begin position="1"/>
        <end position="21"/>
    </location>
</feature>
<dbReference type="InterPro" id="IPR000253">
    <property type="entry name" value="FHA_dom"/>
</dbReference>
<name>A0A511TAE3_MYXFU</name>
<dbReference type="SUPFAM" id="SSF49879">
    <property type="entry name" value="SMAD/FHA domain"/>
    <property type="match status" value="2"/>
</dbReference>
<dbReference type="Gene3D" id="1.25.40.10">
    <property type="entry name" value="Tetratricopeptide repeat domain"/>
    <property type="match status" value="1"/>
</dbReference>
<evidence type="ECO:0000313" key="3">
    <source>
        <dbReference type="EMBL" id="GEN11146.1"/>
    </source>
</evidence>
<dbReference type="EMBL" id="BJXR01000043">
    <property type="protein sequence ID" value="GEN11146.1"/>
    <property type="molecule type" value="Genomic_DNA"/>
</dbReference>
<sequence>MQQVGRREAPHLPRLQDERPRLGAPAHQRVHVDGAPHNQGAMDPQQDPRQGQRDPGKRPSAPLPGRLTDGQQARLPHLLGRKSCHLRGMHDLWFERAFCYDCTRIGPVLKLIIEDDEGRKTVVPFVRDEITIGRQEGNTIRLTERNVSRRHARLVRLNGHVVVEDLGSYNGTRINGERIAGQSPLNEGDLIQIGDYDLALQAEGAANAVGPITTKVPARRQETEPDEPEGSEDESPGDGEENDHTPPSLDGADKRRNSTSIIRLDHVEADRPRKLEDIDTKDAPRLVVLTPDELRGQEFACIRTELRIGRTDDNDITLDHRSLSRTHAKLVRENTGEWRVIDMQSANGMTVNGESYAQATLNSGDVVELGHVKLRFLAAGDAADEAEEQGASEGGMSKLPLVAGLVALLLGGGVIFWMYKQGQIGGTPQPVDPVAVAQTPKPVDPPPVVPVKQPPEDVKPPETVAQPETPPEAPAAPAKPTFKELMEKAKAAFDSKNLELAESTLAELPEGDKSRKDAKELQDKIDSEKNAQTQLENTQKALDAGKLAEAQESLKAGSGTVFQKDRYAELSKQVGLLEKKKQAEAAAAQTPKNPTVVTPAGGTETIPKADENPIKKLVLETRELIKQQKYQDALVNAEKCAVIDPRSPDCELLLGITFARLNRSAEGASHYRKFLELAPQNHPSRNGVLELLKAYDNSSR</sequence>
<dbReference type="InterPro" id="IPR008984">
    <property type="entry name" value="SMAD_FHA_dom_sf"/>
</dbReference>
<evidence type="ECO:0000256" key="1">
    <source>
        <dbReference type="SAM" id="MobiDB-lite"/>
    </source>
</evidence>
<feature type="region of interest" description="Disordered" evidence="1">
    <location>
        <begin position="210"/>
        <end position="265"/>
    </location>
</feature>
<dbReference type="SMART" id="SM00240">
    <property type="entry name" value="FHA"/>
    <property type="match status" value="2"/>
</dbReference>
<feature type="region of interest" description="Disordered" evidence="1">
    <location>
        <begin position="504"/>
        <end position="532"/>
    </location>
</feature>
<dbReference type="Proteomes" id="UP000321514">
    <property type="component" value="Unassembled WGS sequence"/>
</dbReference>
<dbReference type="CDD" id="cd00060">
    <property type="entry name" value="FHA"/>
    <property type="match status" value="2"/>
</dbReference>
<feature type="domain" description="FHA" evidence="2">
    <location>
        <begin position="306"/>
        <end position="356"/>
    </location>
</feature>
<feature type="region of interest" description="Disordered" evidence="1">
    <location>
        <begin position="585"/>
        <end position="608"/>
    </location>
</feature>
<accession>A0A511TAE3</accession>
<comment type="caution">
    <text evidence="3">The sequence shown here is derived from an EMBL/GenBank/DDBJ whole genome shotgun (WGS) entry which is preliminary data.</text>
</comment>
<organism evidence="3 4">
    <name type="scientific">Myxococcus fulvus</name>
    <dbReference type="NCBI Taxonomy" id="33"/>
    <lineage>
        <taxon>Bacteria</taxon>
        <taxon>Pseudomonadati</taxon>
        <taxon>Myxococcota</taxon>
        <taxon>Myxococcia</taxon>
        <taxon>Myxococcales</taxon>
        <taxon>Cystobacterineae</taxon>
        <taxon>Myxococcaceae</taxon>
        <taxon>Myxococcus</taxon>
    </lineage>
</organism>